<dbReference type="InterPro" id="IPR013783">
    <property type="entry name" value="Ig-like_fold"/>
</dbReference>
<dbReference type="OrthoDB" id="708305at2"/>
<dbReference type="Proteomes" id="UP000293562">
    <property type="component" value="Unassembled WGS sequence"/>
</dbReference>
<dbReference type="Pfam" id="PF01833">
    <property type="entry name" value="TIG"/>
    <property type="match status" value="1"/>
</dbReference>
<proteinExistence type="predicted"/>
<feature type="signal peptide" evidence="1">
    <location>
        <begin position="1"/>
        <end position="20"/>
    </location>
</feature>
<evidence type="ECO:0000313" key="3">
    <source>
        <dbReference type="EMBL" id="RZT96076.1"/>
    </source>
</evidence>
<organism evidence="3 4">
    <name type="scientific">Ancylomarina subtilis</name>
    <dbReference type="NCBI Taxonomy" id="1639035"/>
    <lineage>
        <taxon>Bacteria</taxon>
        <taxon>Pseudomonadati</taxon>
        <taxon>Bacteroidota</taxon>
        <taxon>Bacteroidia</taxon>
        <taxon>Marinilabiliales</taxon>
        <taxon>Marinifilaceae</taxon>
        <taxon>Ancylomarina</taxon>
    </lineage>
</organism>
<keyword evidence="4" id="KW-1185">Reference proteome</keyword>
<dbReference type="EMBL" id="SHKN01000001">
    <property type="protein sequence ID" value="RZT96076.1"/>
    <property type="molecule type" value="Genomic_DNA"/>
</dbReference>
<evidence type="ECO:0000259" key="2">
    <source>
        <dbReference type="Pfam" id="PF01833"/>
    </source>
</evidence>
<dbReference type="Gene3D" id="2.60.40.10">
    <property type="entry name" value="Immunoglobulins"/>
    <property type="match status" value="1"/>
</dbReference>
<comment type="caution">
    <text evidence="3">The sequence shown here is derived from an EMBL/GenBank/DDBJ whole genome shotgun (WGS) entry which is preliminary data.</text>
</comment>
<evidence type="ECO:0000256" key="1">
    <source>
        <dbReference type="SAM" id="SignalP"/>
    </source>
</evidence>
<dbReference type="InterPro" id="IPR002909">
    <property type="entry name" value="IPT_dom"/>
</dbReference>
<protein>
    <submittedName>
        <fullName evidence="3">IPT/TIG domain-containing protein</fullName>
    </submittedName>
</protein>
<dbReference type="InterPro" id="IPR014756">
    <property type="entry name" value="Ig_E-set"/>
</dbReference>
<feature type="domain" description="IPT/TIG" evidence="2">
    <location>
        <begin position="38"/>
        <end position="99"/>
    </location>
</feature>
<keyword evidence="1" id="KW-0732">Signal</keyword>
<name>A0A4Q7VIT6_9BACT</name>
<gene>
    <name evidence="3" type="ORF">EV201_0708</name>
</gene>
<dbReference type="CDD" id="cd00603">
    <property type="entry name" value="IPT_PCSR"/>
    <property type="match status" value="1"/>
</dbReference>
<dbReference type="AlphaFoldDB" id="A0A4Q7VIT6"/>
<accession>A0A4Q7VIT6</accession>
<dbReference type="SUPFAM" id="SSF81296">
    <property type="entry name" value="E set domains"/>
    <property type="match status" value="1"/>
</dbReference>
<dbReference type="SUPFAM" id="SSF69304">
    <property type="entry name" value="Tricorn protease N-terminal domain"/>
    <property type="match status" value="1"/>
</dbReference>
<feature type="chain" id="PRO_5020797048" evidence="1">
    <location>
        <begin position="21"/>
        <end position="407"/>
    </location>
</feature>
<evidence type="ECO:0000313" key="4">
    <source>
        <dbReference type="Proteomes" id="UP000293562"/>
    </source>
</evidence>
<reference evidence="3 4" key="1">
    <citation type="submission" date="2019-02" db="EMBL/GenBank/DDBJ databases">
        <title>Genomic Encyclopedia of Type Strains, Phase IV (KMG-IV): sequencing the most valuable type-strain genomes for metagenomic binning, comparative biology and taxonomic classification.</title>
        <authorList>
            <person name="Goeker M."/>
        </authorList>
    </citation>
    <scope>NUCLEOTIDE SEQUENCE [LARGE SCALE GENOMIC DNA]</scope>
    <source>
        <strain evidence="3 4">DSM 28825</strain>
    </source>
</reference>
<dbReference type="RefSeq" id="WP_130305990.1">
    <property type="nucleotide sequence ID" value="NZ_SHKN01000001.1"/>
</dbReference>
<sequence>MKTKLLLLLCLITILNFSCSDDNDDKIILTAGELSLTEGRFGDKITITGEGFSEIKEENIVTLNELIIPVEEATSTKLIITIPKGATTGKLSVRVDEANIDFGIFTIRKEKLFVLKCIFDNGGDYIMTIDPETGKEDLFVELPKIEHDVDLMYSSLCYLSKTNELVIMKRAEWPVKDYSVLKINIETKTITEKEFKETLNLEDINLISDRESNLFLIKNFQWTEEDHNKSSIYRFDIETGEQKLLTEVTEDYIFGTKIIKETNELLIITDNDGWEDRSTKLISVDLNTEKQKLVPLSYPKSLYGFIIGTDNSIYLANETVFEQQVDLLKINTLTGSEEVVMEFSDPKLWYGRPTFYETNNEIIYFLDDDNDVTSGMLKINLTDKTTKEVNILNTDESYYGNASSIFI</sequence>